<evidence type="ECO:0000259" key="2">
    <source>
        <dbReference type="Pfam" id="PF02481"/>
    </source>
</evidence>
<dbReference type="PANTHER" id="PTHR43022">
    <property type="entry name" value="PROTEIN SMF"/>
    <property type="match status" value="1"/>
</dbReference>
<dbReference type="NCBIfam" id="TIGR00732">
    <property type="entry name" value="dprA"/>
    <property type="match status" value="1"/>
</dbReference>
<dbReference type="Gene3D" id="3.40.50.450">
    <property type="match status" value="1"/>
</dbReference>
<dbReference type="AlphaFoldDB" id="A0A0K9GT42"/>
<feature type="domain" description="Smf/DprA SLOG" evidence="2">
    <location>
        <begin position="79"/>
        <end position="284"/>
    </location>
</feature>
<dbReference type="PATRIC" id="fig|1679170.3.peg.1649"/>
<dbReference type="EMBL" id="LFZW01000001">
    <property type="protein sequence ID" value="KMY49437.1"/>
    <property type="molecule type" value="Genomic_DNA"/>
</dbReference>
<proteinExistence type="inferred from homology"/>
<reference evidence="4" key="1">
    <citation type="submission" date="2015-07" db="EMBL/GenBank/DDBJ databases">
        <title>Genome sequencing project for genomic taxonomy and phylogenomics of Bacillus-like bacteria.</title>
        <authorList>
            <person name="Liu B."/>
            <person name="Wang J."/>
            <person name="Zhu Y."/>
            <person name="Liu G."/>
            <person name="Chen Q."/>
            <person name="Chen Z."/>
            <person name="Lan J."/>
            <person name="Che J."/>
            <person name="Ge C."/>
            <person name="Shi H."/>
            <person name="Pan Z."/>
            <person name="Liu X."/>
        </authorList>
    </citation>
    <scope>NUCLEOTIDE SEQUENCE [LARGE SCALE GENOMIC DNA]</scope>
    <source>
        <strain evidence="4">FJAT-27997</strain>
    </source>
</reference>
<evidence type="ECO:0000256" key="1">
    <source>
        <dbReference type="ARBA" id="ARBA00006525"/>
    </source>
</evidence>
<name>A0A0K9GT42_9BACI</name>
<comment type="similarity">
    <text evidence="1">Belongs to the DprA/Smf family.</text>
</comment>
<dbReference type="SUPFAM" id="SSF102405">
    <property type="entry name" value="MCP/YpsA-like"/>
    <property type="match status" value="1"/>
</dbReference>
<dbReference type="InterPro" id="IPR003488">
    <property type="entry name" value="DprA"/>
</dbReference>
<evidence type="ECO:0000313" key="4">
    <source>
        <dbReference type="Proteomes" id="UP000037146"/>
    </source>
</evidence>
<dbReference type="Proteomes" id="UP000037146">
    <property type="component" value="Unassembled WGS sequence"/>
</dbReference>
<accession>A0A0K9GT42</accession>
<dbReference type="PANTHER" id="PTHR43022:SF1">
    <property type="entry name" value="PROTEIN SMF"/>
    <property type="match status" value="1"/>
</dbReference>
<comment type="caution">
    <text evidence="3">The sequence shown here is derived from an EMBL/GenBank/DDBJ whole genome shotgun (WGS) entry which is preliminary data.</text>
</comment>
<evidence type="ECO:0000313" key="3">
    <source>
        <dbReference type="EMBL" id="KMY49437.1"/>
    </source>
</evidence>
<sequence>MNFTDKIIHLHHCRGVGWQTMKKILLADPSLTTLYTQSYTHWKNILPISATKLQTFYYDLHHLNIQELIHQYKNNDIEIVTIVDDDYPNLLKQIHDPPWVLYLRGDRRLLTFEYSLGVVGARKPSEYGVTALRRVLPPLVKKNYVIISGVATGIDAAAHRIAIDCQGKTIGILGGGHYHMYPVSNIPLATNIIKYGLLISETPPSRRPEPWMFPVRNRIISGLSKGVFVVEARARSGSLITAKLALEQGREVFAIPGNITSELSAGSNFLIQEGAKMVLSAADIDVEIVY</sequence>
<dbReference type="Pfam" id="PF02481">
    <property type="entry name" value="DNA_processg_A"/>
    <property type="match status" value="1"/>
</dbReference>
<keyword evidence="4" id="KW-1185">Reference proteome</keyword>
<protein>
    <submittedName>
        <fullName evidence="3">DNA processing protein DprA</fullName>
    </submittedName>
</protein>
<dbReference type="GO" id="GO:0009294">
    <property type="term" value="P:DNA-mediated transformation"/>
    <property type="evidence" value="ECO:0007669"/>
    <property type="project" value="InterPro"/>
</dbReference>
<organism evidence="3 4">
    <name type="scientific">Peribacillus loiseleuriae</name>
    <dbReference type="NCBI Taxonomy" id="1679170"/>
    <lineage>
        <taxon>Bacteria</taxon>
        <taxon>Bacillati</taxon>
        <taxon>Bacillota</taxon>
        <taxon>Bacilli</taxon>
        <taxon>Bacillales</taxon>
        <taxon>Bacillaceae</taxon>
        <taxon>Peribacillus</taxon>
    </lineage>
</organism>
<gene>
    <name evidence="3" type="ORF">AC625_07690</name>
</gene>
<dbReference type="InterPro" id="IPR057666">
    <property type="entry name" value="DrpA_SLOG"/>
</dbReference>
<dbReference type="STRING" id="1679170.AC625_07690"/>